<dbReference type="Proteomes" id="UP001066276">
    <property type="component" value="Chromosome 2_1"/>
</dbReference>
<comment type="caution">
    <text evidence="2">The sequence shown here is derived from an EMBL/GenBank/DDBJ whole genome shotgun (WGS) entry which is preliminary data.</text>
</comment>
<reference evidence="2" key="1">
    <citation type="journal article" date="2022" name="bioRxiv">
        <title>Sequencing and chromosome-scale assembly of the giantPleurodeles waltlgenome.</title>
        <authorList>
            <person name="Brown T."/>
            <person name="Elewa A."/>
            <person name="Iarovenko S."/>
            <person name="Subramanian E."/>
            <person name="Araus A.J."/>
            <person name="Petzold A."/>
            <person name="Susuki M."/>
            <person name="Suzuki K.-i.T."/>
            <person name="Hayashi T."/>
            <person name="Toyoda A."/>
            <person name="Oliveira C."/>
            <person name="Osipova E."/>
            <person name="Leigh N.D."/>
            <person name="Simon A."/>
            <person name="Yun M.H."/>
        </authorList>
    </citation>
    <scope>NUCLEOTIDE SEQUENCE</scope>
    <source>
        <strain evidence="2">20211129_DDA</strain>
        <tissue evidence="2">Liver</tissue>
    </source>
</reference>
<dbReference type="EMBL" id="JANPWB010000003">
    <property type="protein sequence ID" value="KAJ1199479.1"/>
    <property type="molecule type" value="Genomic_DNA"/>
</dbReference>
<keyword evidence="3" id="KW-1185">Reference proteome</keyword>
<feature type="region of interest" description="Disordered" evidence="1">
    <location>
        <begin position="58"/>
        <end position="88"/>
    </location>
</feature>
<gene>
    <name evidence="2" type="ORF">NDU88_003313</name>
</gene>
<proteinExistence type="predicted"/>
<evidence type="ECO:0000313" key="3">
    <source>
        <dbReference type="Proteomes" id="UP001066276"/>
    </source>
</evidence>
<feature type="compositionally biased region" description="Basic and acidic residues" evidence="1">
    <location>
        <begin position="58"/>
        <end position="71"/>
    </location>
</feature>
<organism evidence="2 3">
    <name type="scientific">Pleurodeles waltl</name>
    <name type="common">Iberian ribbed newt</name>
    <dbReference type="NCBI Taxonomy" id="8319"/>
    <lineage>
        <taxon>Eukaryota</taxon>
        <taxon>Metazoa</taxon>
        <taxon>Chordata</taxon>
        <taxon>Craniata</taxon>
        <taxon>Vertebrata</taxon>
        <taxon>Euteleostomi</taxon>
        <taxon>Amphibia</taxon>
        <taxon>Batrachia</taxon>
        <taxon>Caudata</taxon>
        <taxon>Salamandroidea</taxon>
        <taxon>Salamandridae</taxon>
        <taxon>Pleurodelinae</taxon>
        <taxon>Pleurodeles</taxon>
    </lineage>
</organism>
<evidence type="ECO:0000313" key="2">
    <source>
        <dbReference type="EMBL" id="KAJ1199479.1"/>
    </source>
</evidence>
<name>A0AAV7VHI2_PLEWA</name>
<sequence length="88" mass="9676">MWRRLRLLPQWGAAQRCSGAGGGADPGCAAEEAHGTRARWSARAWSWPVRGQVETRQEVVARDAQTEEREGLGPVALERGEPGLHWST</sequence>
<protein>
    <submittedName>
        <fullName evidence="2">Uncharacterized protein</fullName>
    </submittedName>
</protein>
<dbReference type="AlphaFoldDB" id="A0AAV7VHI2"/>
<evidence type="ECO:0000256" key="1">
    <source>
        <dbReference type="SAM" id="MobiDB-lite"/>
    </source>
</evidence>
<accession>A0AAV7VHI2</accession>